<evidence type="ECO:0000313" key="2">
    <source>
        <dbReference type="EMBL" id="GHO87054.1"/>
    </source>
</evidence>
<dbReference type="PANTHER" id="PTHR30461">
    <property type="entry name" value="DNA-INVERTASE FROM LAMBDOID PROPHAGE"/>
    <property type="match status" value="1"/>
</dbReference>
<proteinExistence type="predicted"/>
<evidence type="ECO:0000313" key="3">
    <source>
        <dbReference type="Proteomes" id="UP000635565"/>
    </source>
</evidence>
<dbReference type="InterPro" id="IPR036162">
    <property type="entry name" value="Resolvase-like_N_sf"/>
</dbReference>
<dbReference type="SUPFAM" id="SSF53041">
    <property type="entry name" value="Resolvase-like"/>
    <property type="match status" value="1"/>
</dbReference>
<dbReference type="EMBL" id="BNJJ01000015">
    <property type="protein sequence ID" value="GHO87054.1"/>
    <property type="molecule type" value="Genomic_DNA"/>
</dbReference>
<feature type="domain" description="Resolvase/invertase-type recombinase catalytic" evidence="1">
    <location>
        <begin position="13"/>
        <end position="142"/>
    </location>
</feature>
<keyword evidence="3" id="KW-1185">Reference proteome</keyword>
<comment type="caution">
    <text evidence="2">The sequence shown here is derived from an EMBL/GenBank/DDBJ whole genome shotgun (WGS) entry which is preliminary data.</text>
</comment>
<dbReference type="SMART" id="SM00857">
    <property type="entry name" value="Resolvase"/>
    <property type="match status" value="1"/>
</dbReference>
<evidence type="ECO:0000259" key="1">
    <source>
        <dbReference type="PROSITE" id="PS51736"/>
    </source>
</evidence>
<sequence>MVHLVAAHHLTRLACLYVRQSTLLQVFENTESTARQYALRERAVALGWADERILVIDQDLGHSAAFTADRLGFQHLVASVGLGPVGLVLGLEVSRLARNSSDWHHLLEICAPTHTLILDEEGLYDPSTFNDRLLLGLKRPAS</sequence>
<gene>
    <name evidence="2" type="ORF">KSZ_50600</name>
</gene>
<accession>A0ABQ3VN05</accession>
<dbReference type="Pfam" id="PF00239">
    <property type="entry name" value="Resolvase"/>
    <property type="match status" value="1"/>
</dbReference>
<protein>
    <recommendedName>
        <fullName evidence="1">Resolvase/invertase-type recombinase catalytic domain-containing protein</fullName>
    </recommendedName>
</protein>
<dbReference type="CDD" id="cd00338">
    <property type="entry name" value="Ser_Recombinase"/>
    <property type="match status" value="1"/>
</dbReference>
<organism evidence="2 3">
    <name type="scientific">Dictyobacter formicarum</name>
    <dbReference type="NCBI Taxonomy" id="2778368"/>
    <lineage>
        <taxon>Bacteria</taxon>
        <taxon>Bacillati</taxon>
        <taxon>Chloroflexota</taxon>
        <taxon>Ktedonobacteria</taxon>
        <taxon>Ktedonobacterales</taxon>
        <taxon>Dictyobacteraceae</taxon>
        <taxon>Dictyobacter</taxon>
    </lineage>
</organism>
<dbReference type="InterPro" id="IPR050639">
    <property type="entry name" value="SSR_resolvase"/>
</dbReference>
<dbReference type="PROSITE" id="PS51736">
    <property type="entry name" value="RECOMBINASES_3"/>
    <property type="match status" value="1"/>
</dbReference>
<dbReference type="InterPro" id="IPR006119">
    <property type="entry name" value="Resolv_N"/>
</dbReference>
<dbReference type="PANTHER" id="PTHR30461:SF23">
    <property type="entry name" value="DNA RECOMBINASE-RELATED"/>
    <property type="match status" value="1"/>
</dbReference>
<dbReference type="Proteomes" id="UP000635565">
    <property type="component" value="Unassembled WGS sequence"/>
</dbReference>
<name>A0ABQ3VN05_9CHLR</name>
<reference evidence="2 3" key="1">
    <citation type="journal article" date="2021" name="Int. J. Syst. Evol. Microbiol.">
        <title>Reticulibacter mediterranei gen. nov., sp. nov., within the new family Reticulibacteraceae fam. nov., and Ktedonospora formicarum gen. nov., sp. nov., Ktedonobacter robiniae sp. nov., Dictyobacter formicarum sp. nov. and Dictyobacter arantiisoli sp. nov., belonging to the class Ktedonobacteria.</title>
        <authorList>
            <person name="Yabe S."/>
            <person name="Zheng Y."/>
            <person name="Wang C.M."/>
            <person name="Sakai Y."/>
            <person name="Abe K."/>
            <person name="Yokota A."/>
            <person name="Donadio S."/>
            <person name="Cavaletti L."/>
            <person name="Monciardini P."/>
        </authorList>
    </citation>
    <scope>NUCLEOTIDE SEQUENCE [LARGE SCALE GENOMIC DNA]</scope>
    <source>
        <strain evidence="2 3">SOSP1-9</strain>
    </source>
</reference>
<dbReference type="Gene3D" id="3.40.50.1390">
    <property type="entry name" value="Resolvase, N-terminal catalytic domain"/>
    <property type="match status" value="1"/>
</dbReference>